<gene>
    <name evidence="1" type="ORF">G5B91_34160</name>
</gene>
<keyword evidence="1" id="KW-0614">Plasmid</keyword>
<sequence length="398" mass="43950">MEGQPSNPETIATVKSLLESIEDKEVLLLKGTVLIPPFEKVMTLLNISHRALWAKSKQIHPGLPDFKTMEKVFDARPVKLSKGTEAKLIRHLPFSQKAAAFLVDSVNQGYGLSAVTGWIGAVDSGLFEQPVAKEFWISTCKRIASLLTAKMHPLTGIPERLQAYISADITRRLGCPLAQSLYPELIATWGDAPDGQAPVQYQHLLSLDCMATLLRIGAWMMAEWQASNWEIVCAGEQQDRMIGLSLIPRFSPTDGWDSPIRTALEAFATAAGWQQKQTAVTFLGRLWGKGDSGPDVASKTRLLRNWVQLRPSRPSYEMLFDLARVCAIEHVRLQGLDVEVGDADHMLNANLLRAAEALSRLVKYLDDLGVAPELIGSALACYESEYRLARTALGFPVE</sequence>
<accession>A0A6G6JA88</accession>
<name>A0A6G6JA88_PSENT</name>
<organism evidence="1 2">
    <name type="scientific">Pseudomonas nitroreducens</name>
    <dbReference type="NCBI Taxonomy" id="46680"/>
    <lineage>
        <taxon>Bacteria</taxon>
        <taxon>Pseudomonadati</taxon>
        <taxon>Pseudomonadota</taxon>
        <taxon>Gammaproteobacteria</taxon>
        <taxon>Pseudomonadales</taxon>
        <taxon>Pseudomonadaceae</taxon>
        <taxon>Pseudomonas</taxon>
    </lineage>
</organism>
<dbReference type="RefSeq" id="WP_128082630.1">
    <property type="nucleotide sequence ID" value="NZ_CP049142.1"/>
</dbReference>
<proteinExistence type="predicted"/>
<dbReference type="EMBL" id="CP049142">
    <property type="protein sequence ID" value="QIE91391.1"/>
    <property type="molecule type" value="Genomic_DNA"/>
</dbReference>
<evidence type="ECO:0000313" key="1">
    <source>
        <dbReference type="EMBL" id="QIE91391.1"/>
    </source>
</evidence>
<dbReference type="KEGG" id="pnt:G5B91_34160"/>
<dbReference type="Proteomes" id="UP000501063">
    <property type="component" value="Plasmid pPniHBP1_1"/>
</dbReference>
<evidence type="ECO:0000313" key="2">
    <source>
        <dbReference type="Proteomes" id="UP000501063"/>
    </source>
</evidence>
<dbReference type="AlphaFoldDB" id="A0A6G6JA88"/>
<geneLocation type="plasmid" evidence="2">
    <name>ppnihbp1_1</name>
</geneLocation>
<reference evidence="1 2" key="1">
    <citation type="submission" date="2020-02" db="EMBL/GenBank/DDBJ databases">
        <title>Integrative conjugative elements (ICEs) and plasmids drive adaptation of Pseudomonas nitroreducens strain HBP1 to wastewater environment.</title>
        <authorList>
            <person name="Sentchilo V."/>
            <person name="Carraro N."/>
            <person name="Bertelli C."/>
            <person name="van der Meer J.R."/>
        </authorList>
    </citation>
    <scope>NUCLEOTIDE SEQUENCE [LARGE SCALE GENOMIC DNA]</scope>
    <source>
        <strain evidence="1 2">HBP1</strain>
        <plasmid evidence="2">ppnihbp1_1</plasmid>
    </source>
</reference>
<protein>
    <submittedName>
        <fullName evidence="1">Uncharacterized protein</fullName>
    </submittedName>
</protein>